<feature type="region of interest" description="Disordered" evidence="1">
    <location>
        <begin position="1"/>
        <end position="23"/>
    </location>
</feature>
<feature type="region of interest" description="Disordered" evidence="1">
    <location>
        <begin position="165"/>
        <end position="219"/>
    </location>
</feature>
<feature type="compositionally biased region" description="Polar residues" evidence="1">
    <location>
        <begin position="29"/>
        <end position="47"/>
    </location>
</feature>
<dbReference type="GO" id="GO:0003676">
    <property type="term" value="F:nucleic acid binding"/>
    <property type="evidence" value="ECO:0007669"/>
    <property type="project" value="InterPro"/>
</dbReference>
<dbReference type="VEuPathDB" id="FungiDB:GMDG_03769"/>
<protein>
    <recommendedName>
        <fullName evidence="2">G-patch domain-containing protein</fullName>
    </recommendedName>
</protein>
<dbReference type="Proteomes" id="UP000077154">
    <property type="component" value="Unassembled WGS sequence"/>
</dbReference>
<reference evidence="3" key="1">
    <citation type="submission" date="2016-03" db="EMBL/GenBank/DDBJ databases">
        <title>Updated assembly of Pseudogymnoascus destructans, the fungus causing white-nose syndrome of bats.</title>
        <authorList>
            <person name="Palmer J.M."/>
            <person name="Drees K.P."/>
            <person name="Foster J.T."/>
            <person name="Lindner D.L."/>
        </authorList>
    </citation>
    <scope>NUCLEOTIDE SEQUENCE [LARGE SCALE GENOMIC DNA]</scope>
    <source>
        <strain evidence="3">20631-21</strain>
    </source>
</reference>
<dbReference type="PANTHER" id="PTHR20923:SF1">
    <property type="entry name" value="G PATCH DOMAIN AND ANKYRIN REPEAT-CONTAINING PROTEIN 1"/>
    <property type="match status" value="1"/>
</dbReference>
<evidence type="ECO:0000256" key="1">
    <source>
        <dbReference type="SAM" id="MobiDB-lite"/>
    </source>
</evidence>
<evidence type="ECO:0000313" key="3">
    <source>
        <dbReference type="EMBL" id="OAF57799.1"/>
    </source>
</evidence>
<evidence type="ECO:0000259" key="2">
    <source>
        <dbReference type="PROSITE" id="PS50174"/>
    </source>
</evidence>
<feature type="compositionally biased region" description="Basic and acidic residues" evidence="1">
    <location>
        <begin position="207"/>
        <end position="218"/>
    </location>
</feature>
<feature type="compositionally biased region" description="Basic and acidic residues" evidence="1">
    <location>
        <begin position="185"/>
        <end position="197"/>
    </location>
</feature>
<dbReference type="RefSeq" id="XP_024323085.1">
    <property type="nucleotide sequence ID" value="XM_024469181.1"/>
</dbReference>
<feature type="compositionally biased region" description="Polar residues" evidence="1">
    <location>
        <begin position="73"/>
        <end position="82"/>
    </location>
</feature>
<feature type="region of interest" description="Disordered" evidence="1">
    <location>
        <begin position="28"/>
        <end position="47"/>
    </location>
</feature>
<organism evidence="3">
    <name type="scientific">Pseudogymnoascus destructans</name>
    <dbReference type="NCBI Taxonomy" id="655981"/>
    <lineage>
        <taxon>Eukaryota</taxon>
        <taxon>Fungi</taxon>
        <taxon>Dikarya</taxon>
        <taxon>Ascomycota</taxon>
        <taxon>Pezizomycotina</taxon>
        <taxon>Leotiomycetes</taxon>
        <taxon>Thelebolales</taxon>
        <taxon>Thelebolaceae</taxon>
        <taxon>Pseudogymnoascus</taxon>
    </lineage>
</organism>
<dbReference type="OrthoDB" id="20282at2759"/>
<feature type="region of interest" description="Disordered" evidence="1">
    <location>
        <begin position="57"/>
        <end position="82"/>
    </location>
</feature>
<dbReference type="eggNOG" id="ENOG502SNBH">
    <property type="taxonomic scope" value="Eukaryota"/>
</dbReference>
<dbReference type="EMBL" id="KV441399">
    <property type="protein sequence ID" value="OAF57799.1"/>
    <property type="molecule type" value="Genomic_DNA"/>
</dbReference>
<sequence>MSKSDEYTIPLQDQRAFGAGLKRKRVQFVRSSETTSATSKSGTSYGHSVSRTYLGLVLPQSQSPDGLEKQNSKTDTSLTETEPQICETCSLPIPPLSSSTPHAALLAHQLSLPHSHPPSSLSRHRTGVRMLRDQGWDPDARTGLGAHGEGIRYPIKAKEKNDKLGIGATMPKPKRDVLELSRGVDQAKTRKKRDNDKGKKKKGWVKKTAEEEKRRSDRLQQLFYESEEVSKYLR</sequence>
<dbReference type="Pfam" id="PF01585">
    <property type="entry name" value="G-patch"/>
    <property type="match status" value="1"/>
</dbReference>
<dbReference type="AlphaFoldDB" id="A0A177A6K9"/>
<name>A0A177A6K9_9PEZI</name>
<dbReference type="PANTHER" id="PTHR20923">
    <property type="entry name" value="BAT4 PROTEIN-RELATED"/>
    <property type="match status" value="1"/>
</dbReference>
<dbReference type="InterPro" id="IPR039146">
    <property type="entry name" value="GPANK1"/>
</dbReference>
<proteinExistence type="predicted"/>
<accession>A0A177A6K9</accession>
<dbReference type="SMART" id="SM00443">
    <property type="entry name" value="G_patch"/>
    <property type="match status" value="1"/>
</dbReference>
<gene>
    <name evidence="3" type="ORF">VC83_05561</name>
</gene>
<dbReference type="PROSITE" id="PS50174">
    <property type="entry name" value="G_PATCH"/>
    <property type="match status" value="1"/>
</dbReference>
<dbReference type="GeneID" id="36288626"/>
<dbReference type="InterPro" id="IPR000467">
    <property type="entry name" value="G_patch_dom"/>
</dbReference>
<feature type="domain" description="G-patch" evidence="2">
    <location>
        <begin position="123"/>
        <end position="171"/>
    </location>
</feature>